<sequence length="43" mass="5032">MHQVSYGHHMTHMAQHHHLGLLNTVQDCATTCEHMTQKRKHSK</sequence>
<dbReference type="AlphaFoldDB" id="A0A841PVS3"/>
<name>A0A841PVS3_9BACI</name>
<accession>A0A841PVS3</accession>
<evidence type="ECO:0000313" key="1">
    <source>
        <dbReference type="EMBL" id="MBB6451844.1"/>
    </source>
</evidence>
<gene>
    <name evidence="1" type="ORF">HNQ94_000265</name>
</gene>
<evidence type="ECO:0000313" key="2">
    <source>
        <dbReference type="Proteomes" id="UP000581688"/>
    </source>
</evidence>
<proteinExistence type="predicted"/>
<keyword evidence="2" id="KW-1185">Reference proteome</keyword>
<dbReference type="EMBL" id="JACHGH010000001">
    <property type="protein sequence ID" value="MBB6451844.1"/>
    <property type="molecule type" value="Genomic_DNA"/>
</dbReference>
<protein>
    <submittedName>
        <fullName evidence="1">Uncharacterized protein</fullName>
    </submittedName>
</protein>
<dbReference type="RefSeq" id="WP_260400880.1">
    <property type="nucleotide sequence ID" value="NZ_CADDWK010000007.1"/>
</dbReference>
<dbReference type="Proteomes" id="UP000581688">
    <property type="component" value="Unassembled WGS sequence"/>
</dbReference>
<reference evidence="1 2" key="1">
    <citation type="submission" date="2020-08" db="EMBL/GenBank/DDBJ databases">
        <title>Genomic Encyclopedia of Type Strains, Phase IV (KMG-IV): sequencing the most valuable type-strain genomes for metagenomic binning, comparative biology and taxonomic classification.</title>
        <authorList>
            <person name="Goeker M."/>
        </authorList>
    </citation>
    <scope>NUCLEOTIDE SEQUENCE [LARGE SCALE GENOMIC DNA]</scope>
    <source>
        <strain evidence="1 2">DSM 19612</strain>
    </source>
</reference>
<comment type="caution">
    <text evidence="1">The sequence shown here is derived from an EMBL/GenBank/DDBJ whole genome shotgun (WGS) entry which is preliminary data.</text>
</comment>
<organism evidence="1 2">
    <name type="scientific">Salirhabdus euzebyi</name>
    <dbReference type="NCBI Taxonomy" id="394506"/>
    <lineage>
        <taxon>Bacteria</taxon>
        <taxon>Bacillati</taxon>
        <taxon>Bacillota</taxon>
        <taxon>Bacilli</taxon>
        <taxon>Bacillales</taxon>
        <taxon>Bacillaceae</taxon>
        <taxon>Salirhabdus</taxon>
    </lineage>
</organism>